<dbReference type="Pfam" id="PF00226">
    <property type="entry name" value="DnaJ"/>
    <property type="match status" value="1"/>
</dbReference>
<reference evidence="4 5" key="1">
    <citation type="submission" date="2020-07" db="EMBL/GenBank/DDBJ databases">
        <title>Genomic Encyclopedia of Type Strains, Phase IV (KMG-V): Genome sequencing to study the core and pangenomes of soil and plant-associated prokaryotes.</title>
        <authorList>
            <person name="Whitman W."/>
        </authorList>
    </citation>
    <scope>NUCLEOTIDE SEQUENCE [LARGE SCALE GENOMIC DNA]</scope>
    <source>
        <strain evidence="4 5">RH2WT43</strain>
    </source>
</reference>
<dbReference type="Proteomes" id="UP000550401">
    <property type="component" value="Unassembled WGS sequence"/>
</dbReference>
<dbReference type="SMART" id="SM00271">
    <property type="entry name" value="DnaJ"/>
    <property type="match status" value="1"/>
</dbReference>
<dbReference type="InterPro" id="IPR029024">
    <property type="entry name" value="TerB-like"/>
</dbReference>
<dbReference type="InterPro" id="IPR036869">
    <property type="entry name" value="J_dom_sf"/>
</dbReference>
<dbReference type="InterPro" id="IPR050817">
    <property type="entry name" value="DjlA_DnaK_co-chaperone"/>
</dbReference>
<dbReference type="Gene3D" id="1.10.3680.10">
    <property type="entry name" value="TerB-like"/>
    <property type="match status" value="1"/>
</dbReference>
<dbReference type="InterPro" id="IPR001623">
    <property type="entry name" value="DnaJ_domain"/>
</dbReference>
<keyword evidence="2" id="KW-1133">Transmembrane helix</keyword>
<proteinExistence type="predicted"/>
<protein>
    <submittedName>
        <fullName evidence="4">DnaJ like chaperone protein</fullName>
    </submittedName>
</protein>
<dbReference type="RefSeq" id="WP_182532499.1">
    <property type="nucleotide sequence ID" value="NZ_JACGXL010000007.1"/>
</dbReference>
<dbReference type="EMBL" id="JACGXL010000007">
    <property type="protein sequence ID" value="MBA8889451.1"/>
    <property type="molecule type" value="Genomic_DNA"/>
</dbReference>
<sequence>MSFIGKLLGALIGWGLFHNPIGIVIGLLLGHFYDSAVARARPGAIGRGFVEPLFAFAGALAKSDGRVSQAEIDAAEALITRLGLDGEHRRAAIERFTAGKQAEFNVNFAIGELSAWCANRRDSAFIVLDLLLDLVYAEGPLAGAKLELVRRLCAALGVREHELAALSAMKGYGGWQGARGTGGAGDAGRAPPRPSQVDPYAVLGITRAVSDRDVKQAYRRLMSKHHPDKLGDVPDEVKRRSEQRAREINAAYEHIKGERGIT</sequence>
<name>A0A839FBD2_9GAMM</name>
<dbReference type="PROSITE" id="PS50076">
    <property type="entry name" value="DNAJ_2"/>
    <property type="match status" value="1"/>
</dbReference>
<evidence type="ECO:0000313" key="4">
    <source>
        <dbReference type="EMBL" id="MBA8889451.1"/>
    </source>
</evidence>
<organism evidence="4 5">
    <name type="scientific">Dokdonella fugitiva</name>
    <dbReference type="NCBI Taxonomy" id="328517"/>
    <lineage>
        <taxon>Bacteria</taxon>
        <taxon>Pseudomonadati</taxon>
        <taxon>Pseudomonadota</taxon>
        <taxon>Gammaproteobacteria</taxon>
        <taxon>Lysobacterales</taxon>
        <taxon>Rhodanobacteraceae</taxon>
        <taxon>Dokdonella</taxon>
    </lineage>
</organism>
<dbReference type="SUPFAM" id="SSF46565">
    <property type="entry name" value="Chaperone J-domain"/>
    <property type="match status" value="1"/>
</dbReference>
<dbReference type="Pfam" id="PF05099">
    <property type="entry name" value="TerB"/>
    <property type="match status" value="1"/>
</dbReference>
<dbReference type="PANTHER" id="PTHR24074">
    <property type="entry name" value="CO-CHAPERONE PROTEIN DJLA"/>
    <property type="match status" value="1"/>
</dbReference>
<dbReference type="AlphaFoldDB" id="A0A839FBD2"/>
<evidence type="ECO:0000256" key="1">
    <source>
        <dbReference type="ARBA" id="ARBA00023186"/>
    </source>
</evidence>
<keyword evidence="5" id="KW-1185">Reference proteome</keyword>
<comment type="caution">
    <text evidence="4">The sequence shown here is derived from an EMBL/GenBank/DDBJ whole genome shotgun (WGS) entry which is preliminary data.</text>
</comment>
<dbReference type="InterPro" id="IPR007791">
    <property type="entry name" value="DjlA_N"/>
</dbReference>
<evidence type="ECO:0000259" key="3">
    <source>
        <dbReference type="PROSITE" id="PS50076"/>
    </source>
</evidence>
<feature type="transmembrane region" description="Helical" evidence="2">
    <location>
        <begin position="7"/>
        <end position="33"/>
    </location>
</feature>
<keyword evidence="1" id="KW-0143">Chaperone</keyword>
<keyword evidence="2" id="KW-0812">Transmembrane</keyword>
<dbReference type="PRINTS" id="PR00625">
    <property type="entry name" value="JDOMAIN"/>
</dbReference>
<evidence type="ECO:0000256" key="2">
    <source>
        <dbReference type="SAM" id="Phobius"/>
    </source>
</evidence>
<feature type="domain" description="J" evidence="3">
    <location>
        <begin position="198"/>
        <end position="260"/>
    </location>
</feature>
<dbReference type="Gene3D" id="1.10.287.110">
    <property type="entry name" value="DnaJ domain"/>
    <property type="match status" value="1"/>
</dbReference>
<evidence type="ECO:0000313" key="5">
    <source>
        <dbReference type="Proteomes" id="UP000550401"/>
    </source>
</evidence>
<dbReference type="CDD" id="cd06257">
    <property type="entry name" value="DnaJ"/>
    <property type="match status" value="1"/>
</dbReference>
<dbReference type="NCBIfam" id="NF006948">
    <property type="entry name" value="PRK09430.1"/>
    <property type="match status" value="1"/>
</dbReference>
<accession>A0A839FBD2</accession>
<keyword evidence="2" id="KW-0472">Membrane</keyword>
<gene>
    <name evidence="4" type="ORF">FHW12_003697</name>
</gene>
<dbReference type="CDD" id="cd07316">
    <property type="entry name" value="terB_like_DjlA"/>
    <property type="match status" value="1"/>
</dbReference>